<evidence type="ECO:0000313" key="2">
    <source>
        <dbReference type="EMBL" id="MDI6449389.1"/>
    </source>
</evidence>
<accession>A0AAW6U0C8</accession>
<organism evidence="2 3">
    <name type="scientific">Anaerobaca lacustris</name>
    <dbReference type="NCBI Taxonomy" id="3044600"/>
    <lineage>
        <taxon>Bacteria</taxon>
        <taxon>Pseudomonadati</taxon>
        <taxon>Planctomycetota</taxon>
        <taxon>Phycisphaerae</taxon>
        <taxon>Sedimentisphaerales</taxon>
        <taxon>Anaerobacaceae</taxon>
        <taxon>Anaerobaca</taxon>
    </lineage>
</organism>
<evidence type="ECO:0000259" key="1">
    <source>
        <dbReference type="Pfam" id="PF13643"/>
    </source>
</evidence>
<dbReference type="RefSeq" id="WP_349244797.1">
    <property type="nucleotide sequence ID" value="NZ_JASCXX010000010.1"/>
</dbReference>
<feature type="domain" description="DUF4145" evidence="1">
    <location>
        <begin position="93"/>
        <end position="170"/>
    </location>
</feature>
<dbReference type="EMBL" id="JASCXX010000010">
    <property type="protein sequence ID" value="MDI6449389.1"/>
    <property type="molecule type" value="Genomic_DNA"/>
</dbReference>
<dbReference type="AlphaFoldDB" id="A0AAW6U0C8"/>
<gene>
    <name evidence="2" type="ORF">QJ522_10085</name>
</gene>
<proteinExistence type="predicted"/>
<dbReference type="InterPro" id="IPR025285">
    <property type="entry name" value="DUF4145"/>
</dbReference>
<protein>
    <submittedName>
        <fullName evidence="2">DUF4145 domain-containing protein</fullName>
    </submittedName>
</protein>
<name>A0AAW6U0C8_9BACT</name>
<dbReference type="Pfam" id="PF13643">
    <property type="entry name" value="DUF4145"/>
    <property type="match status" value="1"/>
</dbReference>
<sequence length="215" mass="24025">MKPEYVLPELRLDAFNCPNCHVYCRQHWFYLCGAEQFDGYGAQFHDERFMVSDCERCHFPTIWLGASMIYPMHTGAEPPNPDLPRDIVADYDEARSILGQSPRGAAALLRLAIQKLCTHLGQSGENINEDIKALVAGGLPPTVQQALDSVRVIGNEAVHPGTIDLRDDRATANMLFRLVNFIATKMLSEPKEIANIYGSLPKDKLDAIVKRDAKK</sequence>
<dbReference type="Proteomes" id="UP001431776">
    <property type="component" value="Unassembled WGS sequence"/>
</dbReference>
<comment type="caution">
    <text evidence="2">The sequence shown here is derived from an EMBL/GenBank/DDBJ whole genome shotgun (WGS) entry which is preliminary data.</text>
</comment>
<keyword evidence="3" id="KW-1185">Reference proteome</keyword>
<evidence type="ECO:0000313" key="3">
    <source>
        <dbReference type="Proteomes" id="UP001431776"/>
    </source>
</evidence>
<reference evidence="2" key="1">
    <citation type="submission" date="2023-05" db="EMBL/GenBank/DDBJ databases">
        <title>Anaerotaeda fermentans gen. nov., sp. nov., a novel anaerobic planctomycete of the new family within the order Sedimentisphaerales isolated from Taman Peninsula, Russia.</title>
        <authorList>
            <person name="Khomyakova M.A."/>
            <person name="Merkel A.Y."/>
            <person name="Slobodkin A.I."/>
        </authorList>
    </citation>
    <scope>NUCLEOTIDE SEQUENCE</scope>
    <source>
        <strain evidence="2">M17dextr</strain>
    </source>
</reference>